<dbReference type="EMBL" id="CP049933">
    <property type="protein sequence ID" value="QIM19355.1"/>
    <property type="molecule type" value="Genomic_DNA"/>
</dbReference>
<protein>
    <recommendedName>
        <fullName evidence="4">Serine/threonine protein kinase</fullName>
    </recommendedName>
</protein>
<proteinExistence type="predicted"/>
<sequence>MRDDETEVGTEVEETVVVTGMAVKDHTAVVATPPVEEQTVVVANPIVERAERAETQDATVAMLNRQHGSVAMPVDEPEVEIPADLAQLMFKQPLDPHRRVKESPFPQTEDALPRVGVRQGMPVVYGTRAELDEQYSDETAALDAKIGPPPPNGYVFVAQRDGLPSTERQNRKYSLLALGGGTAVLLVAVFGLWGVALLAFG</sequence>
<accession>A0ABX6K2T8</accession>
<gene>
    <name evidence="2" type="ORF">G7066_13635</name>
</gene>
<evidence type="ECO:0000313" key="2">
    <source>
        <dbReference type="EMBL" id="QIM19355.1"/>
    </source>
</evidence>
<keyword evidence="3" id="KW-1185">Reference proteome</keyword>
<name>A0ABX6K2T8_9MICO</name>
<keyword evidence="1" id="KW-0472">Membrane</keyword>
<keyword evidence="1" id="KW-0812">Transmembrane</keyword>
<evidence type="ECO:0008006" key="4">
    <source>
        <dbReference type="Google" id="ProtNLM"/>
    </source>
</evidence>
<dbReference type="RefSeq" id="WP_166331599.1">
    <property type="nucleotide sequence ID" value="NZ_CP049933.1"/>
</dbReference>
<evidence type="ECO:0000256" key="1">
    <source>
        <dbReference type="SAM" id="Phobius"/>
    </source>
</evidence>
<dbReference type="Proteomes" id="UP000503441">
    <property type="component" value="Chromosome"/>
</dbReference>
<evidence type="ECO:0000313" key="3">
    <source>
        <dbReference type="Proteomes" id="UP000503441"/>
    </source>
</evidence>
<feature type="transmembrane region" description="Helical" evidence="1">
    <location>
        <begin position="175"/>
        <end position="200"/>
    </location>
</feature>
<keyword evidence="1" id="KW-1133">Transmembrane helix</keyword>
<reference evidence="2 3" key="1">
    <citation type="submission" date="2020-03" db="EMBL/GenBank/DDBJ databases">
        <title>Leucobacter sp. nov., isolated from beetles.</title>
        <authorList>
            <person name="Hyun D.-W."/>
            <person name="Bae J.-W."/>
        </authorList>
    </citation>
    <scope>NUCLEOTIDE SEQUENCE [LARGE SCALE GENOMIC DNA]</scope>
    <source>
        <strain evidence="2 3">HDW9A</strain>
    </source>
</reference>
<organism evidence="2 3">
    <name type="scientific">Leucobacter coleopterorum</name>
    <dbReference type="NCBI Taxonomy" id="2714933"/>
    <lineage>
        <taxon>Bacteria</taxon>
        <taxon>Bacillati</taxon>
        <taxon>Actinomycetota</taxon>
        <taxon>Actinomycetes</taxon>
        <taxon>Micrococcales</taxon>
        <taxon>Microbacteriaceae</taxon>
        <taxon>Leucobacter</taxon>
    </lineage>
</organism>